<evidence type="ECO:0008006" key="4">
    <source>
        <dbReference type="Google" id="ProtNLM"/>
    </source>
</evidence>
<dbReference type="InterPro" id="IPR013783">
    <property type="entry name" value="Ig-like_fold"/>
</dbReference>
<dbReference type="AlphaFoldDB" id="A0A1F5KHB1"/>
<comment type="caution">
    <text evidence="2">The sequence shown here is derived from an EMBL/GenBank/DDBJ whole genome shotgun (WGS) entry which is preliminary data.</text>
</comment>
<feature type="transmembrane region" description="Helical" evidence="1">
    <location>
        <begin position="12"/>
        <end position="35"/>
    </location>
</feature>
<evidence type="ECO:0000256" key="1">
    <source>
        <dbReference type="SAM" id="Phobius"/>
    </source>
</evidence>
<keyword evidence="1" id="KW-0812">Transmembrane</keyword>
<evidence type="ECO:0000313" key="3">
    <source>
        <dbReference type="Proteomes" id="UP000177328"/>
    </source>
</evidence>
<accession>A0A1F5KHB1</accession>
<proteinExistence type="predicted"/>
<evidence type="ECO:0000313" key="2">
    <source>
        <dbReference type="EMBL" id="OGE40278.1"/>
    </source>
</evidence>
<reference evidence="2 3" key="1">
    <citation type="journal article" date="2016" name="Nat. Commun.">
        <title>Thousands of microbial genomes shed light on interconnected biogeochemical processes in an aquifer system.</title>
        <authorList>
            <person name="Anantharaman K."/>
            <person name="Brown C.T."/>
            <person name="Hug L.A."/>
            <person name="Sharon I."/>
            <person name="Castelle C.J."/>
            <person name="Probst A.J."/>
            <person name="Thomas B.C."/>
            <person name="Singh A."/>
            <person name="Wilkins M.J."/>
            <person name="Karaoz U."/>
            <person name="Brodie E.L."/>
            <person name="Williams K.H."/>
            <person name="Hubbard S.S."/>
            <person name="Banfield J.F."/>
        </authorList>
    </citation>
    <scope>NUCLEOTIDE SEQUENCE [LARGE SCALE GENOMIC DNA]</scope>
</reference>
<dbReference type="EMBL" id="MFDD01000013">
    <property type="protein sequence ID" value="OGE40278.1"/>
    <property type="molecule type" value="Genomic_DNA"/>
</dbReference>
<keyword evidence="1" id="KW-1133">Transmembrane helix</keyword>
<organism evidence="2 3">
    <name type="scientific">Candidatus Daviesbacteria bacterium RIFCSPHIGHO2_02_FULL_43_12</name>
    <dbReference type="NCBI Taxonomy" id="1797776"/>
    <lineage>
        <taxon>Bacteria</taxon>
        <taxon>Candidatus Daviesiibacteriota</taxon>
    </lineage>
</organism>
<sequence>MEEKRRDIPGHTVFLSLTLVFLVTVGVFVGLSWYINKSFPKPPEAFSSPVTTGPRDLTLNVNTPEDLSVVFDKQLTIAGQTLAKATVVISTEDEDFVSIASAKGSFSKDLILVPGLNTITVTVLNDRGDIKQTLKRIYLSGEQL</sequence>
<dbReference type="Proteomes" id="UP000177328">
    <property type="component" value="Unassembled WGS sequence"/>
</dbReference>
<name>A0A1F5KHB1_9BACT</name>
<protein>
    <recommendedName>
        <fullName evidence="4">Bacterial Ig-like domain-containing protein</fullName>
    </recommendedName>
</protein>
<dbReference type="Gene3D" id="2.60.40.10">
    <property type="entry name" value="Immunoglobulins"/>
    <property type="match status" value="1"/>
</dbReference>
<keyword evidence="1" id="KW-0472">Membrane</keyword>
<gene>
    <name evidence="2" type="ORF">A3D25_05370</name>
</gene>